<evidence type="ECO:0000259" key="3">
    <source>
        <dbReference type="Pfam" id="PF13359"/>
    </source>
</evidence>
<organism evidence="4">
    <name type="scientific">Amphimedon queenslandica</name>
    <name type="common">Sponge</name>
    <dbReference type="NCBI Taxonomy" id="400682"/>
    <lineage>
        <taxon>Eukaryota</taxon>
        <taxon>Metazoa</taxon>
        <taxon>Porifera</taxon>
        <taxon>Demospongiae</taxon>
        <taxon>Heteroscleromorpha</taxon>
        <taxon>Haplosclerida</taxon>
        <taxon>Niphatidae</taxon>
        <taxon>Amphimedon</taxon>
    </lineage>
</organism>
<protein>
    <recommendedName>
        <fullName evidence="3">DDE Tnp4 domain-containing protein</fullName>
    </recommendedName>
</protein>
<dbReference type="InParanoid" id="A0A1X7UWG9"/>
<evidence type="ECO:0000256" key="1">
    <source>
        <dbReference type="ARBA" id="ARBA00001968"/>
    </source>
</evidence>
<accession>A0A1X7UWG9</accession>
<reference evidence="4" key="1">
    <citation type="submission" date="2017-05" db="UniProtKB">
        <authorList>
            <consortium name="EnsemblMetazoa"/>
        </authorList>
    </citation>
    <scope>IDENTIFICATION</scope>
</reference>
<dbReference type="AlphaFoldDB" id="A0A1X7UWG9"/>
<keyword evidence="2" id="KW-0479">Metal-binding</keyword>
<dbReference type="Pfam" id="PF13359">
    <property type="entry name" value="DDE_Tnp_4"/>
    <property type="match status" value="1"/>
</dbReference>
<proteinExistence type="predicted"/>
<comment type="cofactor">
    <cofactor evidence="1">
        <name>a divalent metal cation</name>
        <dbReference type="ChEBI" id="CHEBI:60240"/>
    </cofactor>
</comment>
<dbReference type="InterPro" id="IPR027806">
    <property type="entry name" value="HARBI1_dom"/>
</dbReference>
<dbReference type="GO" id="GO:0046872">
    <property type="term" value="F:metal ion binding"/>
    <property type="evidence" value="ECO:0007669"/>
    <property type="project" value="UniProtKB-KW"/>
</dbReference>
<dbReference type="EnsemblMetazoa" id="Aqu2.1.32335_001">
    <property type="protein sequence ID" value="Aqu2.1.32335_001"/>
    <property type="gene ID" value="Aqu2.1.32335"/>
</dbReference>
<evidence type="ECO:0000313" key="4">
    <source>
        <dbReference type="EnsemblMetazoa" id="Aqu2.1.32335_001"/>
    </source>
</evidence>
<sequence length="83" mass="9601">MILQAVVDHNYVFWDINIGWPGSVHDAHVFVSLSLYHKAINREIHTGNELKIDDKVVPPFLTEDSAYIKFMANEAICLQYRIE</sequence>
<evidence type="ECO:0000256" key="2">
    <source>
        <dbReference type="ARBA" id="ARBA00022723"/>
    </source>
</evidence>
<feature type="domain" description="DDE Tnp4" evidence="3">
    <location>
        <begin position="3"/>
        <end position="38"/>
    </location>
</feature>
<name>A0A1X7UWG9_AMPQE</name>